<evidence type="ECO:0000313" key="3">
    <source>
        <dbReference type="Proteomes" id="UP001217417"/>
    </source>
</evidence>
<dbReference type="RefSeq" id="XP_056040097.1">
    <property type="nucleotide sequence ID" value="XM_056189512.1"/>
</dbReference>
<gene>
    <name evidence="2" type="ORF">POJ06DRAFT_271673</name>
</gene>
<feature type="region of interest" description="Disordered" evidence="1">
    <location>
        <begin position="74"/>
        <end position="94"/>
    </location>
</feature>
<accession>A0AAD7QMJ4</accession>
<organism evidence="2 3">
    <name type="scientific">Lipomyces tetrasporus</name>
    <dbReference type="NCBI Taxonomy" id="54092"/>
    <lineage>
        <taxon>Eukaryota</taxon>
        <taxon>Fungi</taxon>
        <taxon>Dikarya</taxon>
        <taxon>Ascomycota</taxon>
        <taxon>Saccharomycotina</taxon>
        <taxon>Lipomycetes</taxon>
        <taxon>Lipomycetales</taxon>
        <taxon>Lipomycetaceae</taxon>
        <taxon>Lipomyces</taxon>
    </lineage>
</organism>
<name>A0AAD7QMJ4_9ASCO</name>
<feature type="compositionally biased region" description="Basic residues" evidence="1">
    <location>
        <begin position="82"/>
        <end position="94"/>
    </location>
</feature>
<evidence type="ECO:0000256" key="1">
    <source>
        <dbReference type="SAM" id="MobiDB-lite"/>
    </source>
</evidence>
<dbReference type="GeneID" id="80884678"/>
<dbReference type="AlphaFoldDB" id="A0AAD7QMJ4"/>
<dbReference type="EMBL" id="JARPMG010000013">
    <property type="protein sequence ID" value="KAJ8096647.1"/>
    <property type="molecule type" value="Genomic_DNA"/>
</dbReference>
<protein>
    <submittedName>
        <fullName evidence="2">Uncharacterized protein</fullName>
    </submittedName>
</protein>
<proteinExistence type="predicted"/>
<sequence length="94" mass="10723">MAPPANPQVKNWHTVATELGFSVKDVPEAPQQLAQAYSCDLKAYEEEQAAIALRRKLREQAEAEAALTQLVLSQQTQDLSSYHHHHHHQHHHHH</sequence>
<reference evidence="2" key="1">
    <citation type="submission" date="2023-03" db="EMBL/GenBank/DDBJ databases">
        <title>Near-Complete genome sequence of Lipomyces tetrasporous NRRL Y-64009, an oleaginous yeast capable of growing on lignocellulosic hydrolysates.</title>
        <authorList>
            <consortium name="Lawrence Berkeley National Laboratory"/>
            <person name="Jagtap S.S."/>
            <person name="Liu J.-J."/>
            <person name="Walukiewicz H.E."/>
            <person name="Pangilinan J."/>
            <person name="Lipzen A."/>
            <person name="Ahrendt S."/>
            <person name="Koriabine M."/>
            <person name="Cobaugh K."/>
            <person name="Salamov A."/>
            <person name="Yoshinaga Y."/>
            <person name="Ng V."/>
            <person name="Daum C."/>
            <person name="Grigoriev I.V."/>
            <person name="Slininger P.J."/>
            <person name="Dien B.S."/>
            <person name="Jin Y.-S."/>
            <person name="Rao C.V."/>
        </authorList>
    </citation>
    <scope>NUCLEOTIDE SEQUENCE</scope>
    <source>
        <strain evidence="2">NRRL Y-64009</strain>
    </source>
</reference>
<evidence type="ECO:0000313" key="2">
    <source>
        <dbReference type="EMBL" id="KAJ8096647.1"/>
    </source>
</evidence>
<keyword evidence="3" id="KW-1185">Reference proteome</keyword>
<dbReference type="Proteomes" id="UP001217417">
    <property type="component" value="Unassembled WGS sequence"/>
</dbReference>
<comment type="caution">
    <text evidence="2">The sequence shown here is derived from an EMBL/GenBank/DDBJ whole genome shotgun (WGS) entry which is preliminary data.</text>
</comment>